<keyword evidence="1" id="KW-1133">Transmembrane helix</keyword>
<organism evidence="2 3">
    <name type="scientific">Methylobacterium pseudosasicola</name>
    <dbReference type="NCBI Taxonomy" id="582667"/>
    <lineage>
        <taxon>Bacteria</taxon>
        <taxon>Pseudomonadati</taxon>
        <taxon>Pseudomonadota</taxon>
        <taxon>Alphaproteobacteria</taxon>
        <taxon>Hyphomicrobiales</taxon>
        <taxon>Methylobacteriaceae</taxon>
        <taxon>Methylobacterium</taxon>
    </lineage>
</organism>
<dbReference type="EMBL" id="FOTK01000028">
    <property type="protein sequence ID" value="SFM35061.1"/>
    <property type="molecule type" value="Genomic_DNA"/>
</dbReference>
<evidence type="ECO:0000313" key="3">
    <source>
        <dbReference type="Proteomes" id="UP000199048"/>
    </source>
</evidence>
<keyword evidence="1" id="KW-0812">Transmembrane</keyword>
<feature type="transmembrane region" description="Helical" evidence="1">
    <location>
        <begin position="33"/>
        <end position="52"/>
    </location>
</feature>
<accession>A0A1I4Q4R3</accession>
<evidence type="ECO:0000256" key="1">
    <source>
        <dbReference type="SAM" id="Phobius"/>
    </source>
</evidence>
<keyword evidence="1" id="KW-0472">Membrane</keyword>
<evidence type="ECO:0000313" key="2">
    <source>
        <dbReference type="EMBL" id="SFM35061.1"/>
    </source>
</evidence>
<name>A0A1I4Q4R3_9HYPH</name>
<dbReference type="Proteomes" id="UP000199048">
    <property type="component" value="Unassembled WGS sequence"/>
</dbReference>
<protein>
    <submittedName>
        <fullName evidence="2">Uncharacterized protein</fullName>
    </submittedName>
</protein>
<dbReference type="AlphaFoldDB" id="A0A1I4Q4R3"/>
<gene>
    <name evidence="2" type="ORF">SAMN05192568_102826</name>
</gene>
<keyword evidence="3" id="KW-1185">Reference proteome</keyword>
<sequence length="53" mass="5417">MACCLSLFALCGGVVLATEAVRRPNTRLVLESLAGGLIVCGLGLLGTGLPLFR</sequence>
<dbReference type="STRING" id="582667.SAMN05192568_102826"/>
<reference evidence="3" key="1">
    <citation type="submission" date="2016-10" db="EMBL/GenBank/DDBJ databases">
        <authorList>
            <person name="Varghese N."/>
            <person name="Submissions S."/>
        </authorList>
    </citation>
    <scope>NUCLEOTIDE SEQUENCE [LARGE SCALE GENOMIC DNA]</scope>
    <source>
        <strain evidence="3">BL36</strain>
    </source>
</reference>
<proteinExistence type="predicted"/>